<dbReference type="PANTHER" id="PTHR11956:SF5">
    <property type="entry name" value="ARGININE--TRNA LIGASE, CYTOPLASMIC"/>
    <property type="match status" value="1"/>
</dbReference>
<dbReference type="InterPro" id="IPR001412">
    <property type="entry name" value="aa-tRNA-synth_I_CS"/>
</dbReference>
<evidence type="ECO:0000256" key="2">
    <source>
        <dbReference type="ARBA" id="ARBA00022490"/>
    </source>
</evidence>
<keyword evidence="6 9" id="KW-0648">Protein biosynthesis</keyword>
<dbReference type="PANTHER" id="PTHR11956">
    <property type="entry name" value="ARGINYL-TRNA SYNTHETASE"/>
    <property type="match status" value="1"/>
</dbReference>
<dbReference type="SMART" id="SM00836">
    <property type="entry name" value="DALR_1"/>
    <property type="match status" value="1"/>
</dbReference>
<dbReference type="InterPro" id="IPR009080">
    <property type="entry name" value="tRNAsynth_Ia_anticodon-bd"/>
</dbReference>
<evidence type="ECO:0000256" key="7">
    <source>
        <dbReference type="ARBA" id="ARBA00023146"/>
    </source>
</evidence>
<keyword evidence="5 9" id="KW-0067">ATP-binding</keyword>
<keyword evidence="7 9" id="KW-0030">Aminoacyl-tRNA synthetase</keyword>
<evidence type="ECO:0000256" key="3">
    <source>
        <dbReference type="ARBA" id="ARBA00022598"/>
    </source>
</evidence>
<dbReference type="InterPro" id="IPR035684">
    <property type="entry name" value="ArgRS_core"/>
</dbReference>
<dbReference type="SUPFAM" id="SSF55190">
    <property type="entry name" value="Arginyl-tRNA synthetase (ArgRS), N-terminal 'additional' domain"/>
    <property type="match status" value="1"/>
</dbReference>
<comment type="similarity">
    <text evidence="1 9 10">Belongs to the class-I aminoacyl-tRNA synthetase family.</text>
</comment>
<evidence type="ECO:0000256" key="4">
    <source>
        <dbReference type="ARBA" id="ARBA00022741"/>
    </source>
</evidence>
<organism evidence="13 14">
    <name type="scientific">Gulosibacter bifidus</name>
    <dbReference type="NCBI Taxonomy" id="272239"/>
    <lineage>
        <taxon>Bacteria</taxon>
        <taxon>Bacillati</taxon>
        <taxon>Actinomycetota</taxon>
        <taxon>Actinomycetes</taxon>
        <taxon>Micrococcales</taxon>
        <taxon>Microbacteriaceae</taxon>
        <taxon>Gulosibacter</taxon>
    </lineage>
</organism>
<evidence type="ECO:0000313" key="14">
    <source>
        <dbReference type="Proteomes" id="UP001597453"/>
    </source>
</evidence>
<keyword evidence="14" id="KW-1185">Reference proteome</keyword>
<dbReference type="CDD" id="cd00671">
    <property type="entry name" value="ArgRS_core"/>
    <property type="match status" value="1"/>
</dbReference>
<evidence type="ECO:0000259" key="12">
    <source>
        <dbReference type="SMART" id="SM01016"/>
    </source>
</evidence>
<comment type="subunit">
    <text evidence="9">Monomer.</text>
</comment>
<evidence type="ECO:0000256" key="9">
    <source>
        <dbReference type="HAMAP-Rule" id="MF_00123"/>
    </source>
</evidence>
<dbReference type="Pfam" id="PF00750">
    <property type="entry name" value="tRNA-synt_1d"/>
    <property type="match status" value="1"/>
</dbReference>
<dbReference type="HAMAP" id="MF_00123">
    <property type="entry name" value="Arg_tRNA_synth"/>
    <property type="match status" value="1"/>
</dbReference>
<dbReference type="Pfam" id="PF03485">
    <property type="entry name" value="Arg_tRNA_synt_N"/>
    <property type="match status" value="1"/>
</dbReference>
<comment type="subcellular location">
    <subcellularLocation>
        <location evidence="9">Cytoplasm</location>
    </subcellularLocation>
</comment>
<dbReference type="SMART" id="SM01016">
    <property type="entry name" value="Arg_tRNA_synt_N"/>
    <property type="match status" value="1"/>
</dbReference>
<keyword evidence="3 9" id="KW-0436">Ligase</keyword>
<dbReference type="InterPro" id="IPR036695">
    <property type="entry name" value="Arg-tRNA-synth_N_sf"/>
</dbReference>
<dbReference type="SUPFAM" id="SSF47323">
    <property type="entry name" value="Anticodon-binding domain of a subclass of class I aminoacyl-tRNA synthetases"/>
    <property type="match status" value="1"/>
</dbReference>
<dbReference type="RefSeq" id="WP_066054634.1">
    <property type="nucleotide sequence ID" value="NZ_JBHUNF010000001.1"/>
</dbReference>
<reference evidence="14" key="1">
    <citation type="journal article" date="2019" name="Int. J. Syst. Evol. Microbiol.">
        <title>The Global Catalogue of Microorganisms (GCM) 10K type strain sequencing project: providing services to taxonomists for standard genome sequencing and annotation.</title>
        <authorList>
            <consortium name="The Broad Institute Genomics Platform"/>
            <consortium name="The Broad Institute Genome Sequencing Center for Infectious Disease"/>
            <person name="Wu L."/>
            <person name="Ma J."/>
        </authorList>
    </citation>
    <scope>NUCLEOTIDE SEQUENCE [LARGE SCALE GENOMIC DNA]</scope>
    <source>
        <strain evidence="14">TISTR 1511</strain>
    </source>
</reference>
<proteinExistence type="inferred from homology"/>
<feature type="domain" description="Arginyl tRNA synthetase N-terminal" evidence="12">
    <location>
        <begin position="4"/>
        <end position="94"/>
    </location>
</feature>
<dbReference type="Proteomes" id="UP001597453">
    <property type="component" value="Unassembled WGS sequence"/>
</dbReference>
<dbReference type="SUPFAM" id="SSF52374">
    <property type="entry name" value="Nucleotidylyl transferase"/>
    <property type="match status" value="1"/>
</dbReference>
<dbReference type="InterPro" id="IPR005148">
    <property type="entry name" value="Arg-tRNA-synth_N"/>
</dbReference>
<evidence type="ECO:0000256" key="5">
    <source>
        <dbReference type="ARBA" id="ARBA00022840"/>
    </source>
</evidence>
<accession>A0ABW5RHX5</accession>
<dbReference type="PRINTS" id="PR01038">
    <property type="entry name" value="TRNASYNTHARG"/>
</dbReference>
<gene>
    <name evidence="9 13" type="primary">argS</name>
    <name evidence="13" type="ORF">ACFSUQ_02020</name>
</gene>
<evidence type="ECO:0000256" key="6">
    <source>
        <dbReference type="ARBA" id="ARBA00022917"/>
    </source>
</evidence>
<keyword evidence="4 9" id="KW-0547">Nucleotide-binding</keyword>
<dbReference type="Gene3D" id="3.30.1360.70">
    <property type="entry name" value="Arginyl tRNA synthetase N-terminal domain"/>
    <property type="match status" value="1"/>
</dbReference>
<feature type="short sequence motif" description="'HIGH' region" evidence="9">
    <location>
        <begin position="131"/>
        <end position="141"/>
    </location>
</feature>
<name>A0ABW5RHX5_9MICO</name>
<dbReference type="Pfam" id="PF05746">
    <property type="entry name" value="DALR_1"/>
    <property type="match status" value="1"/>
</dbReference>
<evidence type="ECO:0000259" key="11">
    <source>
        <dbReference type="SMART" id="SM00836"/>
    </source>
</evidence>
<dbReference type="InterPro" id="IPR014729">
    <property type="entry name" value="Rossmann-like_a/b/a_fold"/>
</dbReference>
<evidence type="ECO:0000256" key="8">
    <source>
        <dbReference type="ARBA" id="ARBA00049339"/>
    </source>
</evidence>
<dbReference type="InterPro" id="IPR008909">
    <property type="entry name" value="DALR_anticod-bd"/>
</dbReference>
<dbReference type="NCBIfam" id="TIGR00456">
    <property type="entry name" value="argS"/>
    <property type="match status" value="1"/>
</dbReference>
<dbReference type="EMBL" id="JBHUNF010000001">
    <property type="protein sequence ID" value="MFD2674084.1"/>
    <property type="molecule type" value="Genomic_DNA"/>
</dbReference>
<dbReference type="EC" id="6.1.1.19" evidence="9"/>
<feature type="domain" description="DALR anticodon binding" evidence="11">
    <location>
        <begin position="433"/>
        <end position="554"/>
    </location>
</feature>
<evidence type="ECO:0000313" key="13">
    <source>
        <dbReference type="EMBL" id="MFD2674084.1"/>
    </source>
</evidence>
<comment type="caution">
    <text evidence="13">The sequence shown here is derived from an EMBL/GenBank/DDBJ whole genome shotgun (WGS) entry which is preliminary data.</text>
</comment>
<dbReference type="Gene3D" id="3.40.50.620">
    <property type="entry name" value="HUPs"/>
    <property type="match status" value="1"/>
</dbReference>
<keyword evidence="2 9" id="KW-0963">Cytoplasm</keyword>
<evidence type="ECO:0000256" key="1">
    <source>
        <dbReference type="ARBA" id="ARBA00005594"/>
    </source>
</evidence>
<evidence type="ECO:0000256" key="10">
    <source>
        <dbReference type="RuleBase" id="RU363038"/>
    </source>
</evidence>
<dbReference type="InterPro" id="IPR001278">
    <property type="entry name" value="Arg-tRNA-ligase"/>
</dbReference>
<dbReference type="PROSITE" id="PS00178">
    <property type="entry name" value="AA_TRNA_LIGASE_I"/>
    <property type="match status" value="1"/>
</dbReference>
<dbReference type="GO" id="GO:0004814">
    <property type="term" value="F:arginine-tRNA ligase activity"/>
    <property type="evidence" value="ECO:0007669"/>
    <property type="project" value="UniProtKB-EC"/>
</dbReference>
<dbReference type="Gene3D" id="1.10.730.10">
    <property type="entry name" value="Isoleucyl-tRNA Synthetase, Domain 1"/>
    <property type="match status" value="1"/>
</dbReference>
<protein>
    <recommendedName>
        <fullName evidence="9">Arginine--tRNA ligase</fullName>
        <ecNumber evidence="9">6.1.1.19</ecNumber>
    </recommendedName>
    <alternativeName>
        <fullName evidence="9">Arginyl-tRNA synthetase</fullName>
        <shortName evidence="9">ArgRS</shortName>
    </alternativeName>
</protein>
<comment type="catalytic activity">
    <reaction evidence="8 9">
        <text>tRNA(Arg) + L-arginine + ATP = L-arginyl-tRNA(Arg) + AMP + diphosphate</text>
        <dbReference type="Rhea" id="RHEA:20301"/>
        <dbReference type="Rhea" id="RHEA-COMP:9658"/>
        <dbReference type="Rhea" id="RHEA-COMP:9673"/>
        <dbReference type="ChEBI" id="CHEBI:30616"/>
        <dbReference type="ChEBI" id="CHEBI:32682"/>
        <dbReference type="ChEBI" id="CHEBI:33019"/>
        <dbReference type="ChEBI" id="CHEBI:78442"/>
        <dbReference type="ChEBI" id="CHEBI:78513"/>
        <dbReference type="ChEBI" id="CHEBI:456215"/>
        <dbReference type="EC" id="6.1.1.19"/>
    </reaction>
</comment>
<sequence length="554" mass="60680">MTDNDLTLALAAATRTALDRRDGHDLIPSDDDLKLERPRNRDHGDWASNVAMRFAKRVGTNPRELAQEIAELLEAEPTVKKVDVAGPGFINITLDEAAAGELARTIVEANGVFGTTELLAGHNINLEFVSANPTGPIHLGGARWAAVGDSLARVLIAAGADVTREYYFNDHGAQIDRFAKSLLAAHLGEPAPEDGYGGAYIHEIAAAVAAEHADDLAAATDRAAQQECFRKHGVDRMFGEIKHKLEEFRVPFDVFFHEDSVHEDGSVTKAVARLGELGRTFEEDGALWLRSTEFGDDKDRVIIRSNGEPTYFAGDIGYYLNKRDRGFTECIYMLGADHHGYVGRMMAMAEAFGDVPGENMQILIGQMVNLVKDGEPVRMSKRAGNIVTLDDLVDAVGVDAARYALVRSSTNSTIDIDLDLLVSRSNDNPVYYVQYAHARTCAVARNAEAAGITTADFDPATLDHESENDLLGQLREFPRIVELAASERSPHRVARYLEDLAASYNRWYDRTRVIPQGDAQPEAVHSSRLMLNAAASQVLRSGLEMLGVHAPERM</sequence>